<dbReference type="GO" id="GO:0016760">
    <property type="term" value="F:cellulose synthase (UDP-forming) activity"/>
    <property type="evidence" value="ECO:0007669"/>
    <property type="project" value="InterPro"/>
</dbReference>
<dbReference type="InterPro" id="IPR005150">
    <property type="entry name" value="Cellulose_synth"/>
</dbReference>
<dbReference type="GO" id="GO:0030244">
    <property type="term" value="P:cellulose biosynthetic process"/>
    <property type="evidence" value="ECO:0007669"/>
    <property type="project" value="InterPro"/>
</dbReference>
<evidence type="ECO:0000256" key="5">
    <source>
        <dbReference type="ARBA" id="ARBA00022989"/>
    </source>
</evidence>
<organism evidence="9 10">
    <name type="scientific">Trifolium medium</name>
    <dbReference type="NCBI Taxonomy" id="97028"/>
    <lineage>
        <taxon>Eukaryota</taxon>
        <taxon>Viridiplantae</taxon>
        <taxon>Streptophyta</taxon>
        <taxon>Embryophyta</taxon>
        <taxon>Tracheophyta</taxon>
        <taxon>Spermatophyta</taxon>
        <taxon>Magnoliopsida</taxon>
        <taxon>eudicotyledons</taxon>
        <taxon>Gunneridae</taxon>
        <taxon>Pentapetalae</taxon>
        <taxon>rosids</taxon>
        <taxon>fabids</taxon>
        <taxon>Fabales</taxon>
        <taxon>Fabaceae</taxon>
        <taxon>Papilionoideae</taxon>
        <taxon>50 kb inversion clade</taxon>
        <taxon>NPAAA clade</taxon>
        <taxon>Hologalegina</taxon>
        <taxon>IRL clade</taxon>
        <taxon>Trifolieae</taxon>
        <taxon>Trifolium</taxon>
    </lineage>
</organism>
<accession>A0A392QLU5</accession>
<keyword evidence="7" id="KW-0961">Cell wall biogenesis/degradation</keyword>
<reference evidence="9 10" key="1">
    <citation type="journal article" date="2018" name="Front. Plant Sci.">
        <title>Red Clover (Trifolium pratense) and Zigzag Clover (T. medium) - A Picture of Genomic Similarities and Differences.</title>
        <authorList>
            <person name="Dluhosova J."/>
            <person name="Istvanek J."/>
            <person name="Nedelnik J."/>
            <person name="Repkova J."/>
        </authorList>
    </citation>
    <scope>NUCLEOTIDE SEQUENCE [LARGE SCALE GENOMIC DNA]</scope>
    <source>
        <strain evidence="10">cv. 10/8</strain>
        <tissue evidence="9">Leaf</tissue>
    </source>
</reference>
<evidence type="ECO:0000256" key="1">
    <source>
        <dbReference type="ARBA" id="ARBA00004308"/>
    </source>
</evidence>
<proteinExistence type="predicted"/>
<comment type="subcellular location">
    <subcellularLocation>
        <location evidence="1">Endomembrane system</location>
    </subcellularLocation>
</comment>
<evidence type="ECO:0000313" key="10">
    <source>
        <dbReference type="Proteomes" id="UP000265520"/>
    </source>
</evidence>
<evidence type="ECO:0000256" key="3">
    <source>
        <dbReference type="ARBA" id="ARBA00022679"/>
    </source>
</evidence>
<dbReference type="GO" id="GO:0071555">
    <property type="term" value="P:cell wall organization"/>
    <property type="evidence" value="ECO:0007669"/>
    <property type="project" value="UniProtKB-KW"/>
</dbReference>
<keyword evidence="2" id="KW-0328">Glycosyltransferase</keyword>
<dbReference type="Pfam" id="PF03552">
    <property type="entry name" value="Cellulose_synt"/>
    <property type="match status" value="1"/>
</dbReference>
<dbReference type="AlphaFoldDB" id="A0A392QLU5"/>
<dbReference type="GO" id="GO:0012505">
    <property type="term" value="C:endomembrane system"/>
    <property type="evidence" value="ECO:0007669"/>
    <property type="project" value="UniProtKB-SubCell"/>
</dbReference>
<evidence type="ECO:0000313" key="9">
    <source>
        <dbReference type="EMBL" id="MCI25373.1"/>
    </source>
</evidence>
<evidence type="ECO:0000256" key="4">
    <source>
        <dbReference type="ARBA" id="ARBA00022692"/>
    </source>
</evidence>
<feature type="binding site" evidence="8">
    <location>
        <position position="125"/>
    </location>
    <ligand>
        <name>UDP-alpha-D-glucose</name>
        <dbReference type="ChEBI" id="CHEBI:58885"/>
    </ligand>
</feature>
<keyword evidence="3" id="KW-0808">Transferase</keyword>
<dbReference type="PANTHER" id="PTHR13301">
    <property type="entry name" value="X-BOX TRANSCRIPTION FACTOR-RELATED"/>
    <property type="match status" value="1"/>
</dbReference>
<dbReference type="Proteomes" id="UP000265520">
    <property type="component" value="Unassembled WGS sequence"/>
</dbReference>
<evidence type="ECO:0000256" key="2">
    <source>
        <dbReference type="ARBA" id="ARBA00022676"/>
    </source>
</evidence>
<evidence type="ECO:0000256" key="7">
    <source>
        <dbReference type="ARBA" id="ARBA00023316"/>
    </source>
</evidence>
<keyword evidence="6" id="KW-0472">Membrane</keyword>
<dbReference type="GO" id="GO:0016020">
    <property type="term" value="C:membrane"/>
    <property type="evidence" value="ECO:0007669"/>
    <property type="project" value="InterPro"/>
</dbReference>
<feature type="binding site" evidence="8">
    <location>
        <position position="96"/>
    </location>
    <ligand>
        <name>UDP-alpha-D-glucose</name>
        <dbReference type="ChEBI" id="CHEBI:58885"/>
    </ligand>
</feature>
<dbReference type="EMBL" id="LXQA010146865">
    <property type="protein sequence ID" value="MCI25373.1"/>
    <property type="molecule type" value="Genomic_DNA"/>
</dbReference>
<evidence type="ECO:0000256" key="6">
    <source>
        <dbReference type="ARBA" id="ARBA00023136"/>
    </source>
</evidence>
<keyword evidence="4" id="KW-0812">Transmembrane</keyword>
<feature type="binding site" evidence="8">
    <location>
        <position position="95"/>
    </location>
    <ligand>
        <name>UDP-alpha-D-glucose</name>
        <dbReference type="ChEBI" id="CHEBI:58885"/>
    </ligand>
</feature>
<sequence length="142" mass="15804">MLIGVRMIVLAFFLSWRVRNPNYDAMWLWGISIVCELWFAFSWLLDVLPKLNPINRSADLVALHDKFDQPSPSNPSGRSDLPSLDVFVSTADPEKEPPLVTANTILSILGVDYPIEKVSCYISDDGGAILTFEAMAEAVKFA</sequence>
<name>A0A392QLU5_9FABA</name>
<comment type="caution">
    <text evidence="9">The sequence shown here is derived from an EMBL/GenBank/DDBJ whole genome shotgun (WGS) entry which is preliminary data.</text>
</comment>
<feature type="non-terminal residue" evidence="9">
    <location>
        <position position="142"/>
    </location>
</feature>
<evidence type="ECO:0000256" key="8">
    <source>
        <dbReference type="PIRSR" id="PIRSR605150-2"/>
    </source>
</evidence>
<keyword evidence="10" id="KW-1185">Reference proteome</keyword>
<keyword evidence="5" id="KW-1133">Transmembrane helix</keyword>
<feature type="binding site" evidence="8">
    <location>
        <position position="89"/>
    </location>
    <ligand>
        <name>UDP-alpha-D-glucose</name>
        <dbReference type="ChEBI" id="CHEBI:58885"/>
    </ligand>
</feature>
<protein>
    <submittedName>
        <fullName evidence="9">Cellulose synthase-like protein D1-like</fullName>
    </submittedName>
</protein>